<gene>
    <name evidence="3" type="ORF">MEUPH1_LOCUS9294</name>
</gene>
<dbReference type="Pfam" id="PF14291">
    <property type="entry name" value="DUF4371"/>
    <property type="match status" value="1"/>
</dbReference>
<name>A0AAV0WBN4_9HEMI</name>
<proteinExistence type="predicted"/>
<protein>
    <recommendedName>
        <fullName evidence="2">TTF-type domain-containing protein</fullName>
    </recommendedName>
</protein>
<comment type="caution">
    <text evidence="3">The sequence shown here is derived from an EMBL/GenBank/DDBJ whole genome shotgun (WGS) entry which is preliminary data.</text>
</comment>
<dbReference type="PANTHER" id="PTHR45749">
    <property type="match status" value="1"/>
</dbReference>
<organism evidence="3 4">
    <name type="scientific">Macrosiphum euphorbiae</name>
    <name type="common">potato aphid</name>
    <dbReference type="NCBI Taxonomy" id="13131"/>
    <lineage>
        <taxon>Eukaryota</taxon>
        <taxon>Metazoa</taxon>
        <taxon>Ecdysozoa</taxon>
        <taxon>Arthropoda</taxon>
        <taxon>Hexapoda</taxon>
        <taxon>Insecta</taxon>
        <taxon>Pterygota</taxon>
        <taxon>Neoptera</taxon>
        <taxon>Paraneoptera</taxon>
        <taxon>Hemiptera</taxon>
        <taxon>Sternorrhyncha</taxon>
        <taxon>Aphidomorpha</taxon>
        <taxon>Aphidoidea</taxon>
        <taxon>Aphididae</taxon>
        <taxon>Macrosiphini</taxon>
        <taxon>Macrosiphum</taxon>
    </lineage>
</organism>
<reference evidence="3 4" key="1">
    <citation type="submission" date="2023-01" db="EMBL/GenBank/DDBJ databases">
        <authorList>
            <person name="Whitehead M."/>
        </authorList>
    </citation>
    <scope>NUCLEOTIDE SEQUENCE [LARGE SCALE GENOMIC DNA]</scope>
</reference>
<evidence type="ECO:0000259" key="2">
    <source>
        <dbReference type="SMART" id="SM00597"/>
    </source>
</evidence>
<dbReference type="InterPro" id="IPR012337">
    <property type="entry name" value="RNaseH-like_sf"/>
</dbReference>
<keyword evidence="4" id="KW-1185">Reference proteome</keyword>
<sequence>MKRISQPSVLNFFEKKKKSESGTTQINQPLSMSYPTDPEASSSSEKVSSVEEEHELLFENDVGIYLGNPPTDNEKKFKVFQNPWMPPLSYKFPVSDKRRLSFQRHWMEQYSWLVFSDVAKGALCKVCVLFGRNHGGRGGQELRSLVAIPFINWKKAKQIFNSHSKADYHMFSVEKAQGFMTVMTGKTTDIITSINSENKKQAEENRKKLISIVETVILCGRQQIALRGKNETGKINLTEPPYNDGNFRAILRFRARSGDIFLKEHILSQTSDSRSMFTSPTIQNEIIDLCGNFIQEKVVNRIKNAGFFTILADETQDISRYEQLALCIRYVDDSSADSVFIREDFLEFVHVKDVTASALATTIMQCIITLGLDMEMLVGQGYDGAAVMSGQFRGVRTIISEKYPKAQFIHCSAHTLNLVLAHSCEIPMIRNCIGTIKTVINFFRQSALRDCILKDGIRIFHRNYFTPRLFTANISPHL</sequence>
<dbReference type="PANTHER" id="PTHR45749:SF21">
    <property type="entry name" value="DUF4371 DOMAIN-CONTAINING PROTEIN"/>
    <property type="match status" value="1"/>
</dbReference>
<dbReference type="Proteomes" id="UP001160148">
    <property type="component" value="Unassembled WGS sequence"/>
</dbReference>
<feature type="domain" description="TTF-type" evidence="2">
    <location>
        <begin position="98"/>
        <end position="186"/>
    </location>
</feature>
<evidence type="ECO:0000313" key="3">
    <source>
        <dbReference type="EMBL" id="CAI6353140.1"/>
    </source>
</evidence>
<dbReference type="SMART" id="SM00597">
    <property type="entry name" value="ZnF_TTF"/>
    <property type="match status" value="1"/>
</dbReference>
<dbReference type="SUPFAM" id="SSF53098">
    <property type="entry name" value="Ribonuclease H-like"/>
    <property type="match status" value="1"/>
</dbReference>
<feature type="region of interest" description="Disordered" evidence="1">
    <location>
        <begin position="15"/>
        <end position="46"/>
    </location>
</feature>
<dbReference type="EMBL" id="CARXXK010000002">
    <property type="protein sequence ID" value="CAI6353140.1"/>
    <property type="molecule type" value="Genomic_DNA"/>
</dbReference>
<accession>A0AAV0WBN4</accession>
<dbReference type="InterPro" id="IPR006580">
    <property type="entry name" value="Znf_TTF"/>
</dbReference>
<evidence type="ECO:0000256" key="1">
    <source>
        <dbReference type="SAM" id="MobiDB-lite"/>
    </source>
</evidence>
<feature type="compositionally biased region" description="Polar residues" evidence="1">
    <location>
        <begin position="21"/>
        <end position="34"/>
    </location>
</feature>
<evidence type="ECO:0000313" key="4">
    <source>
        <dbReference type="Proteomes" id="UP001160148"/>
    </source>
</evidence>
<dbReference type="InterPro" id="IPR025398">
    <property type="entry name" value="DUF4371"/>
</dbReference>
<dbReference type="AlphaFoldDB" id="A0AAV0WBN4"/>